<keyword evidence="3" id="KW-0677">Repeat</keyword>
<evidence type="ECO:0000256" key="6">
    <source>
        <dbReference type="ARBA" id="ARBA00023015"/>
    </source>
</evidence>
<feature type="binding site" evidence="10">
    <location>
        <position position="65"/>
    </location>
    <ligand>
        <name>Zn(2+)</name>
        <dbReference type="ChEBI" id="CHEBI:29105"/>
    </ligand>
</feature>
<feature type="domain" description="C2H2-type" evidence="12">
    <location>
        <begin position="312"/>
        <end position="334"/>
    </location>
</feature>
<keyword evidence="5 10" id="KW-0862">Zinc</keyword>
<accession>A0ABM1MJT0</accession>
<feature type="compositionally biased region" description="Basic and acidic residues" evidence="11">
    <location>
        <begin position="376"/>
        <end position="385"/>
    </location>
</feature>
<feature type="region of interest" description="Disordered" evidence="11">
    <location>
        <begin position="335"/>
        <end position="390"/>
    </location>
</feature>
<evidence type="ECO:0000259" key="13">
    <source>
        <dbReference type="PROSITE" id="PS51915"/>
    </source>
</evidence>
<feature type="domain" description="C2H2-type" evidence="12">
    <location>
        <begin position="228"/>
        <end position="255"/>
    </location>
</feature>
<feature type="domain" description="C2H2-type" evidence="12">
    <location>
        <begin position="170"/>
        <end position="198"/>
    </location>
</feature>
<name>A0ABM1MJT0_NICVS</name>
<keyword evidence="2 10" id="KW-0479">Metal-binding</keyword>
<dbReference type="InterPro" id="IPR036236">
    <property type="entry name" value="Znf_C2H2_sf"/>
</dbReference>
<feature type="domain" description="C2H2-type" evidence="12">
    <location>
        <begin position="547"/>
        <end position="574"/>
    </location>
</feature>
<dbReference type="SMART" id="SM00355">
    <property type="entry name" value="ZnF_C2H2"/>
    <property type="match status" value="10"/>
</dbReference>
<feature type="region of interest" description="Disordered" evidence="11">
    <location>
        <begin position="431"/>
        <end position="461"/>
    </location>
</feature>
<feature type="binding site" evidence="10">
    <location>
        <position position="68"/>
    </location>
    <ligand>
        <name>Zn(2+)</name>
        <dbReference type="ChEBI" id="CHEBI:29105"/>
    </ligand>
</feature>
<dbReference type="PANTHER" id="PTHR24394:SF48">
    <property type="entry name" value="ZINC FINGER PROTEIN 771"/>
    <property type="match status" value="1"/>
</dbReference>
<evidence type="ECO:0000256" key="7">
    <source>
        <dbReference type="ARBA" id="ARBA00023163"/>
    </source>
</evidence>
<dbReference type="PANTHER" id="PTHR24394">
    <property type="entry name" value="ZINC FINGER PROTEIN"/>
    <property type="match status" value="1"/>
</dbReference>
<dbReference type="PROSITE" id="PS51915">
    <property type="entry name" value="ZAD"/>
    <property type="match status" value="1"/>
</dbReference>
<evidence type="ECO:0000256" key="3">
    <source>
        <dbReference type="ARBA" id="ARBA00022737"/>
    </source>
</evidence>
<keyword evidence="8" id="KW-0539">Nucleus</keyword>
<feature type="domain" description="C2H2-type" evidence="12">
    <location>
        <begin position="256"/>
        <end position="283"/>
    </location>
</feature>
<dbReference type="Pfam" id="PF07776">
    <property type="entry name" value="zf-AD"/>
    <property type="match status" value="1"/>
</dbReference>
<evidence type="ECO:0000256" key="2">
    <source>
        <dbReference type="ARBA" id="ARBA00022723"/>
    </source>
</evidence>
<dbReference type="GeneID" id="108561418"/>
<reference evidence="15" key="1">
    <citation type="submission" date="2025-08" db="UniProtKB">
        <authorList>
            <consortium name="RefSeq"/>
        </authorList>
    </citation>
    <scope>IDENTIFICATION</scope>
    <source>
        <tissue evidence="15">Whole Larva</tissue>
    </source>
</reference>
<organism evidence="14 15">
    <name type="scientific">Nicrophorus vespilloides</name>
    <name type="common">Boreal carrion beetle</name>
    <dbReference type="NCBI Taxonomy" id="110193"/>
    <lineage>
        <taxon>Eukaryota</taxon>
        <taxon>Metazoa</taxon>
        <taxon>Ecdysozoa</taxon>
        <taxon>Arthropoda</taxon>
        <taxon>Hexapoda</taxon>
        <taxon>Insecta</taxon>
        <taxon>Pterygota</taxon>
        <taxon>Neoptera</taxon>
        <taxon>Endopterygota</taxon>
        <taxon>Coleoptera</taxon>
        <taxon>Polyphaga</taxon>
        <taxon>Staphyliniformia</taxon>
        <taxon>Silphidae</taxon>
        <taxon>Nicrophorinae</taxon>
        <taxon>Nicrophorus</taxon>
    </lineage>
</organism>
<dbReference type="SUPFAM" id="SSF57667">
    <property type="entry name" value="beta-beta-alpha zinc fingers"/>
    <property type="match status" value="5"/>
</dbReference>
<feature type="domain" description="ZAD" evidence="13">
    <location>
        <begin position="16"/>
        <end position="92"/>
    </location>
</feature>
<dbReference type="Gene3D" id="3.40.1800.20">
    <property type="match status" value="1"/>
</dbReference>
<dbReference type="Proteomes" id="UP000695000">
    <property type="component" value="Unplaced"/>
</dbReference>
<dbReference type="SMART" id="SM00868">
    <property type="entry name" value="zf-AD"/>
    <property type="match status" value="1"/>
</dbReference>
<dbReference type="SUPFAM" id="SSF57716">
    <property type="entry name" value="Glucocorticoid receptor-like (DNA-binding domain)"/>
    <property type="match status" value="1"/>
</dbReference>
<comment type="subcellular location">
    <subcellularLocation>
        <location evidence="1">Nucleus</location>
    </subcellularLocation>
</comment>
<evidence type="ECO:0000313" key="15">
    <source>
        <dbReference type="RefSeq" id="XP_017774830.1"/>
    </source>
</evidence>
<feature type="domain" description="C2H2-type" evidence="12">
    <location>
        <begin position="463"/>
        <end position="490"/>
    </location>
</feature>
<dbReference type="Pfam" id="PF12874">
    <property type="entry name" value="zf-met"/>
    <property type="match status" value="1"/>
</dbReference>
<evidence type="ECO:0000256" key="11">
    <source>
        <dbReference type="SAM" id="MobiDB-lite"/>
    </source>
</evidence>
<evidence type="ECO:0000313" key="14">
    <source>
        <dbReference type="Proteomes" id="UP000695000"/>
    </source>
</evidence>
<evidence type="ECO:0000256" key="5">
    <source>
        <dbReference type="ARBA" id="ARBA00022833"/>
    </source>
</evidence>
<keyword evidence="14" id="KW-1185">Reference proteome</keyword>
<feature type="compositionally biased region" description="Basic and acidic residues" evidence="11">
    <location>
        <begin position="349"/>
        <end position="360"/>
    </location>
</feature>
<keyword evidence="4 9" id="KW-0863">Zinc-finger</keyword>
<dbReference type="Pfam" id="PF00096">
    <property type="entry name" value="zf-C2H2"/>
    <property type="match status" value="7"/>
</dbReference>
<feature type="domain" description="C2H2-type" evidence="12">
    <location>
        <begin position="491"/>
        <end position="518"/>
    </location>
</feature>
<feature type="domain" description="C2H2-type" evidence="12">
    <location>
        <begin position="519"/>
        <end position="546"/>
    </location>
</feature>
<dbReference type="RefSeq" id="XP_017774830.1">
    <property type="nucleotide sequence ID" value="XM_017919341.1"/>
</dbReference>
<dbReference type="PROSITE" id="PS50157">
    <property type="entry name" value="ZINC_FINGER_C2H2_2"/>
    <property type="match status" value="10"/>
</dbReference>
<feature type="binding site" evidence="10">
    <location>
        <position position="18"/>
    </location>
    <ligand>
        <name>Zn(2+)</name>
        <dbReference type="ChEBI" id="CHEBI:29105"/>
    </ligand>
</feature>
<proteinExistence type="predicted"/>
<dbReference type="PROSITE" id="PS00028">
    <property type="entry name" value="ZINC_FINGER_C2H2_1"/>
    <property type="match status" value="10"/>
</dbReference>
<feature type="domain" description="C2H2-type" evidence="12">
    <location>
        <begin position="284"/>
        <end position="311"/>
    </location>
</feature>
<keyword evidence="6" id="KW-0805">Transcription regulation</keyword>
<evidence type="ECO:0000256" key="1">
    <source>
        <dbReference type="ARBA" id="ARBA00004123"/>
    </source>
</evidence>
<evidence type="ECO:0000256" key="8">
    <source>
        <dbReference type="ARBA" id="ARBA00023242"/>
    </source>
</evidence>
<sequence length="583" mass="65862">MNGTTATNEDWSGYTTICRLCMQRDGFMLGIFNHIQGKEKSISRKIMDCTALEIQFGDGLPNSICHRCLYKIEFCLEFRQQCFVSDATLRQINGLAKQVPQPFAAVNGGGAPPEAGGDVVMVVDPNTLDYESDYESEVNGGGGGVIGHAIVDHHNSDNETNDLCEFRNVFMCKFCDRAFTDKTDCGNHETADHNNVVPYECSLCGMNFADRLQYSAHLKSVHQNDKPYNCPECERTFARRSDLRKHTIVHTGIKPFTCHICFKSFSRNTNLSKHIRIHKGQKPFVCPTCPKTFISKLELTRHAVTHTGIKPFKCQHCHLSFGRKDKLLRHQKRHFPATAAAAPTASSDKAPDKKKARESMATEYGFINQDSNENNIENKEEDSKPEWPSTENMIINIDPFTHDDQIEQINTEPDMPMGDDQEAKDAFPQVPEHITGDSFSNQESENDSVAGGQEETPERVKRFPCGQCHKRFSSAEGLHLHRGIHTGNRPFSCTVCTKGFMRKRELERHMATHTGMKPFKCSSCSKCFGRKDKLVRHARIHDVNKEHICMICGASFNRKDGLVHHMKTHTRDDDPDLTYSNLI</sequence>
<dbReference type="InterPro" id="IPR012934">
    <property type="entry name" value="Znf_AD"/>
</dbReference>
<feature type="binding site" evidence="10">
    <location>
        <position position="21"/>
    </location>
    <ligand>
        <name>Zn(2+)</name>
        <dbReference type="ChEBI" id="CHEBI:29105"/>
    </ligand>
</feature>
<protein>
    <submittedName>
        <fullName evidence="15">Zinc finger protein 271 isoform X1</fullName>
    </submittedName>
</protein>
<feature type="compositionally biased region" description="Low complexity" evidence="11">
    <location>
        <begin position="336"/>
        <end position="348"/>
    </location>
</feature>
<keyword evidence="7" id="KW-0804">Transcription</keyword>
<evidence type="ECO:0000256" key="9">
    <source>
        <dbReference type="PROSITE-ProRule" id="PRU00042"/>
    </source>
</evidence>
<feature type="domain" description="C2H2-type" evidence="12">
    <location>
        <begin position="199"/>
        <end position="227"/>
    </location>
</feature>
<gene>
    <name evidence="15" type="primary">LOC108561418</name>
</gene>
<dbReference type="Gene3D" id="3.30.160.60">
    <property type="entry name" value="Classic Zinc Finger"/>
    <property type="match status" value="9"/>
</dbReference>
<evidence type="ECO:0000259" key="12">
    <source>
        <dbReference type="PROSITE" id="PS50157"/>
    </source>
</evidence>
<evidence type="ECO:0000256" key="10">
    <source>
        <dbReference type="PROSITE-ProRule" id="PRU01263"/>
    </source>
</evidence>
<dbReference type="InterPro" id="IPR013087">
    <property type="entry name" value="Znf_C2H2_type"/>
</dbReference>
<evidence type="ECO:0000256" key="4">
    <source>
        <dbReference type="ARBA" id="ARBA00022771"/>
    </source>
</evidence>